<evidence type="ECO:0000313" key="4">
    <source>
        <dbReference type="EMBL" id="MFD2637840.1"/>
    </source>
</evidence>
<evidence type="ECO:0000259" key="3">
    <source>
        <dbReference type="PROSITE" id="PS50887"/>
    </source>
</evidence>
<dbReference type="InterPro" id="IPR008979">
    <property type="entry name" value="Galactose-bd-like_sf"/>
</dbReference>
<proteinExistence type="predicted"/>
<feature type="transmembrane region" description="Helical" evidence="2">
    <location>
        <begin position="195"/>
        <end position="215"/>
    </location>
</feature>
<sequence length="605" mass="69862">MKQAKWLVIPAILVLFGWFWSVMSEDDEVRGFGGQFNLTSALSTEDMVPLNGQWMYYPNQLVGPQASVFGGFDVRLIDVPHSTKEYDFGTYQTDFNLPPDLVGELLSLYIPNLGHAYKVWINDELMVEEGKVDLDRASTIPAKRAHMLDFTSNERMVTLTIQVSNHYLRTGGLSQEILIGKHDEISRSFMLDRSLALIVCGSLIILFLYYIFSYLIQRKERYHLFFSLLVLIVIVRLLLEGDKLIFYFFPNFSWEWSMKLEYLSFIWLLPLFSYVISFMYPKQANTTFTRIYFIGVLAVSFVILLTPSYVYTHYLLLFQLTLVVGFVYIFKVVWQAYRANEAYSFINIIGLFVLLMTAANDVFYYNEWIATEPILSIGFLFYLFIQTVILAIQHGRTVEQYKQSSNELKALNTQLEEKVHARTAELKQSQKELVEKNRFLKKISYLDELTHIPNRRSFANVLEKDLAEAKQNNESISLMLIDLDLFKKINDQYGHQMGDACLKIFAELLNQHFSEHSHFVARYGGEEFVAICRGETLQAIEQSANNLRERVLKLKVPGVSQGELTISVGISYSENANITDNELFEQADAALYKAKDQGRNQVVVY</sequence>
<accession>A0ABW5Q7P5</accession>
<keyword evidence="2" id="KW-0812">Transmembrane</keyword>
<name>A0ABW5Q7P5_9BACI</name>
<organism evidence="4 5">
    <name type="scientific">Piscibacillus salipiscarius</name>
    <dbReference type="NCBI Taxonomy" id="299480"/>
    <lineage>
        <taxon>Bacteria</taxon>
        <taxon>Bacillati</taxon>
        <taxon>Bacillota</taxon>
        <taxon>Bacilli</taxon>
        <taxon>Bacillales</taxon>
        <taxon>Bacillaceae</taxon>
        <taxon>Piscibacillus</taxon>
    </lineage>
</organism>
<protein>
    <submittedName>
        <fullName evidence="4">Diguanylate cyclase</fullName>
        <ecNumber evidence="4">2.7.7.65</ecNumber>
    </submittedName>
</protein>
<keyword evidence="2" id="KW-1133">Transmembrane helix</keyword>
<feature type="domain" description="GGDEF" evidence="3">
    <location>
        <begin position="474"/>
        <end position="605"/>
    </location>
</feature>
<evidence type="ECO:0000313" key="5">
    <source>
        <dbReference type="Proteomes" id="UP001597452"/>
    </source>
</evidence>
<feature type="transmembrane region" description="Helical" evidence="2">
    <location>
        <begin position="262"/>
        <end position="280"/>
    </location>
</feature>
<dbReference type="SUPFAM" id="SSF49785">
    <property type="entry name" value="Galactose-binding domain-like"/>
    <property type="match status" value="1"/>
</dbReference>
<dbReference type="PROSITE" id="PS50887">
    <property type="entry name" value="GGDEF"/>
    <property type="match status" value="1"/>
</dbReference>
<dbReference type="InterPro" id="IPR011623">
    <property type="entry name" value="7TMR_DISM_rcpt_extracell_dom1"/>
</dbReference>
<dbReference type="CDD" id="cd01949">
    <property type="entry name" value="GGDEF"/>
    <property type="match status" value="1"/>
</dbReference>
<dbReference type="InterPro" id="IPR000160">
    <property type="entry name" value="GGDEF_dom"/>
</dbReference>
<feature type="coiled-coil region" evidence="1">
    <location>
        <begin position="398"/>
        <end position="432"/>
    </location>
</feature>
<dbReference type="GO" id="GO:0052621">
    <property type="term" value="F:diguanylate cyclase activity"/>
    <property type="evidence" value="ECO:0007669"/>
    <property type="project" value="UniProtKB-EC"/>
</dbReference>
<dbReference type="Gene3D" id="2.60.120.260">
    <property type="entry name" value="Galactose-binding domain-like"/>
    <property type="match status" value="1"/>
</dbReference>
<dbReference type="RefSeq" id="WP_377327353.1">
    <property type="nucleotide sequence ID" value="NZ_JBHUMZ010000011.1"/>
</dbReference>
<feature type="transmembrane region" description="Helical" evidence="2">
    <location>
        <begin position="287"/>
        <end position="305"/>
    </location>
</feature>
<keyword evidence="2" id="KW-0472">Membrane</keyword>
<dbReference type="InterPro" id="IPR029787">
    <property type="entry name" value="Nucleotide_cyclase"/>
</dbReference>
<dbReference type="SUPFAM" id="SSF55073">
    <property type="entry name" value="Nucleotide cyclase"/>
    <property type="match status" value="1"/>
</dbReference>
<dbReference type="Gene3D" id="3.30.70.270">
    <property type="match status" value="1"/>
</dbReference>
<keyword evidence="5" id="KW-1185">Reference proteome</keyword>
<evidence type="ECO:0000256" key="2">
    <source>
        <dbReference type="SAM" id="Phobius"/>
    </source>
</evidence>
<dbReference type="Pfam" id="PF07695">
    <property type="entry name" value="7TMR-DISM_7TM"/>
    <property type="match status" value="1"/>
</dbReference>
<reference evidence="5" key="1">
    <citation type="journal article" date="2019" name="Int. J. Syst. Evol. Microbiol.">
        <title>The Global Catalogue of Microorganisms (GCM) 10K type strain sequencing project: providing services to taxonomists for standard genome sequencing and annotation.</title>
        <authorList>
            <consortium name="The Broad Institute Genomics Platform"/>
            <consortium name="The Broad Institute Genome Sequencing Center for Infectious Disease"/>
            <person name="Wu L."/>
            <person name="Ma J."/>
        </authorList>
    </citation>
    <scope>NUCLEOTIDE SEQUENCE [LARGE SCALE GENOMIC DNA]</scope>
    <source>
        <strain evidence="5">TISTR 1571</strain>
    </source>
</reference>
<dbReference type="Pfam" id="PF00990">
    <property type="entry name" value="GGDEF"/>
    <property type="match status" value="1"/>
</dbReference>
<feature type="transmembrane region" description="Helical" evidence="2">
    <location>
        <begin position="342"/>
        <end position="359"/>
    </location>
</feature>
<dbReference type="PANTHER" id="PTHR45138:SF9">
    <property type="entry name" value="DIGUANYLATE CYCLASE DGCM-RELATED"/>
    <property type="match status" value="1"/>
</dbReference>
<dbReference type="PANTHER" id="PTHR45138">
    <property type="entry name" value="REGULATORY COMPONENTS OF SENSORY TRANSDUCTION SYSTEM"/>
    <property type="match status" value="1"/>
</dbReference>
<dbReference type="EC" id="2.7.7.65" evidence="4"/>
<feature type="transmembrane region" description="Helical" evidence="2">
    <location>
        <begin position="222"/>
        <end position="239"/>
    </location>
</feature>
<evidence type="ECO:0000256" key="1">
    <source>
        <dbReference type="SAM" id="Coils"/>
    </source>
</evidence>
<keyword evidence="4" id="KW-0548">Nucleotidyltransferase</keyword>
<gene>
    <name evidence="4" type="ORF">ACFSW4_02985</name>
</gene>
<keyword evidence="4" id="KW-0808">Transferase</keyword>
<feature type="transmembrane region" description="Helical" evidence="2">
    <location>
        <begin position="374"/>
        <end position="392"/>
    </location>
</feature>
<comment type="caution">
    <text evidence="4">The sequence shown here is derived from an EMBL/GenBank/DDBJ whole genome shotgun (WGS) entry which is preliminary data.</text>
</comment>
<dbReference type="InterPro" id="IPR043128">
    <property type="entry name" value="Rev_trsase/Diguanyl_cyclase"/>
</dbReference>
<keyword evidence="1" id="KW-0175">Coiled coil</keyword>
<dbReference type="InterPro" id="IPR050469">
    <property type="entry name" value="Diguanylate_Cyclase"/>
</dbReference>
<dbReference type="Proteomes" id="UP001597452">
    <property type="component" value="Unassembled WGS sequence"/>
</dbReference>
<dbReference type="SMART" id="SM00267">
    <property type="entry name" value="GGDEF"/>
    <property type="match status" value="1"/>
</dbReference>
<dbReference type="NCBIfam" id="TIGR00254">
    <property type="entry name" value="GGDEF"/>
    <property type="match status" value="1"/>
</dbReference>
<dbReference type="EMBL" id="JBHUMZ010000011">
    <property type="protein sequence ID" value="MFD2637840.1"/>
    <property type="molecule type" value="Genomic_DNA"/>
</dbReference>
<feature type="transmembrane region" description="Helical" evidence="2">
    <location>
        <begin position="311"/>
        <end position="330"/>
    </location>
</feature>